<keyword evidence="3" id="KW-1185">Reference proteome</keyword>
<evidence type="ECO:0000256" key="1">
    <source>
        <dbReference type="SAM" id="Phobius"/>
    </source>
</evidence>
<dbReference type="Proteomes" id="UP000829647">
    <property type="component" value="Chromosome"/>
</dbReference>
<keyword evidence="1" id="KW-0472">Membrane</keyword>
<feature type="transmembrane region" description="Helical" evidence="1">
    <location>
        <begin position="32"/>
        <end position="53"/>
    </location>
</feature>
<keyword evidence="1" id="KW-0812">Transmembrane</keyword>
<accession>A0ABY4J5W9</accession>
<organism evidence="2 3">
    <name type="scientific">Hymenobacter sublimis</name>
    <dbReference type="NCBI Taxonomy" id="2933777"/>
    <lineage>
        <taxon>Bacteria</taxon>
        <taxon>Pseudomonadati</taxon>
        <taxon>Bacteroidota</taxon>
        <taxon>Cytophagia</taxon>
        <taxon>Cytophagales</taxon>
        <taxon>Hymenobacteraceae</taxon>
        <taxon>Hymenobacter</taxon>
    </lineage>
</organism>
<evidence type="ECO:0000313" key="2">
    <source>
        <dbReference type="EMBL" id="UPL48215.1"/>
    </source>
</evidence>
<gene>
    <name evidence="2" type="ORF">MWH26_13575</name>
</gene>
<keyword evidence="1" id="KW-1133">Transmembrane helix</keyword>
<proteinExistence type="predicted"/>
<dbReference type="RefSeq" id="WP_247974713.1">
    <property type="nucleotide sequence ID" value="NZ_CP095848.1"/>
</dbReference>
<name>A0ABY4J5W9_9BACT</name>
<protein>
    <submittedName>
        <fullName evidence="2">Uncharacterized protein</fullName>
    </submittedName>
</protein>
<reference evidence="2 3" key="1">
    <citation type="submission" date="2022-04" db="EMBL/GenBank/DDBJ databases">
        <title>Hymenobacter sp. isolated from the air.</title>
        <authorList>
            <person name="Won M."/>
            <person name="Lee C.-M."/>
            <person name="Woen H.-Y."/>
            <person name="Kwon S.-W."/>
        </authorList>
    </citation>
    <scope>NUCLEOTIDE SEQUENCE [LARGE SCALE GENOMIC DNA]</scope>
    <source>
        <strain evidence="3">5516 S-25</strain>
    </source>
</reference>
<dbReference type="EMBL" id="CP095848">
    <property type="protein sequence ID" value="UPL48215.1"/>
    <property type="molecule type" value="Genomic_DNA"/>
</dbReference>
<feature type="transmembrane region" description="Helical" evidence="1">
    <location>
        <begin position="65"/>
        <end position="98"/>
    </location>
</feature>
<sequence length="102" mass="11155">MSPKVWLLLGVVALSAVGLYYEQEVFPHVPRAVSFLCLLLVGSALLLPWFVAAAARRISRRVSGLLWRLFWLLLGVGSYVLGALLLLPGLAATVWLLVSPLE</sequence>
<evidence type="ECO:0000313" key="3">
    <source>
        <dbReference type="Proteomes" id="UP000829647"/>
    </source>
</evidence>